<dbReference type="InterPro" id="IPR003362">
    <property type="entry name" value="Bact_transf"/>
</dbReference>
<evidence type="ECO:0000256" key="6">
    <source>
        <dbReference type="ARBA" id="ARBA00023136"/>
    </source>
</evidence>
<organism evidence="9 10">
    <name type="scientific">Oxobacter pfennigii</name>
    <dbReference type="NCBI Taxonomy" id="36849"/>
    <lineage>
        <taxon>Bacteria</taxon>
        <taxon>Bacillati</taxon>
        <taxon>Bacillota</taxon>
        <taxon>Clostridia</taxon>
        <taxon>Eubacteriales</taxon>
        <taxon>Clostridiaceae</taxon>
        <taxon>Oxobacter</taxon>
    </lineage>
</organism>
<evidence type="ECO:0000256" key="1">
    <source>
        <dbReference type="ARBA" id="ARBA00004141"/>
    </source>
</evidence>
<dbReference type="RefSeq" id="WP_054874161.1">
    <property type="nucleotide sequence ID" value="NZ_LKET01000024.1"/>
</dbReference>
<dbReference type="Pfam" id="PF02397">
    <property type="entry name" value="Bac_transf"/>
    <property type="match status" value="1"/>
</dbReference>
<keyword evidence="10" id="KW-1185">Reference proteome</keyword>
<dbReference type="OrthoDB" id="9808602at2"/>
<reference evidence="9 10" key="1">
    <citation type="submission" date="2015-09" db="EMBL/GenBank/DDBJ databases">
        <title>Genome sequence of Oxobacter pfennigii DSM 3222.</title>
        <authorList>
            <person name="Poehlein A."/>
            <person name="Bengelsdorf F.R."/>
            <person name="Schiel-Bengelsdorf B."/>
            <person name="Duerre P."/>
            <person name="Daniel R."/>
        </authorList>
    </citation>
    <scope>NUCLEOTIDE SEQUENCE [LARGE SCALE GENOMIC DNA]</scope>
    <source>
        <strain evidence="9 10">DSM 3222</strain>
    </source>
</reference>
<evidence type="ECO:0000256" key="4">
    <source>
        <dbReference type="ARBA" id="ARBA00022692"/>
    </source>
</evidence>
<comment type="subcellular location">
    <subcellularLocation>
        <location evidence="1">Membrane</location>
        <topology evidence="1">Multi-pass membrane protein</topology>
    </subcellularLocation>
</comment>
<dbReference type="STRING" id="36849.OXPF_10570"/>
<evidence type="ECO:0000259" key="8">
    <source>
        <dbReference type="Pfam" id="PF02397"/>
    </source>
</evidence>
<dbReference type="PANTHER" id="PTHR30576">
    <property type="entry name" value="COLANIC BIOSYNTHESIS UDP-GLUCOSE LIPID CARRIER TRANSFERASE"/>
    <property type="match status" value="1"/>
</dbReference>
<evidence type="ECO:0000256" key="3">
    <source>
        <dbReference type="ARBA" id="ARBA00022679"/>
    </source>
</evidence>
<evidence type="ECO:0000256" key="5">
    <source>
        <dbReference type="ARBA" id="ARBA00022989"/>
    </source>
</evidence>
<keyword evidence="5 7" id="KW-1133">Transmembrane helix</keyword>
<dbReference type="EC" id="2.7.8.31" evidence="9"/>
<evidence type="ECO:0000313" key="10">
    <source>
        <dbReference type="Proteomes" id="UP000050326"/>
    </source>
</evidence>
<feature type="domain" description="Bacterial sugar transferase" evidence="8">
    <location>
        <begin position="24"/>
        <end position="211"/>
    </location>
</feature>
<accession>A0A0P8X3J6</accession>
<keyword evidence="4 7" id="KW-0812">Transmembrane</keyword>
<evidence type="ECO:0000313" key="9">
    <source>
        <dbReference type="EMBL" id="KPU45362.1"/>
    </source>
</evidence>
<dbReference type="Proteomes" id="UP000050326">
    <property type="component" value="Unassembled WGS sequence"/>
</dbReference>
<dbReference type="NCBIfam" id="TIGR03025">
    <property type="entry name" value="EPS_sugtrans"/>
    <property type="match status" value="1"/>
</dbReference>
<dbReference type="EMBL" id="LKET01000024">
    <property type="protein sequence ID" value="KPU45362.1"/>
    <property type="molecule type" value="Genomic_DNA"/>
</dbReference>
<dbReference type="PATRIC" id="fig|36849.3.peg.1129"/>
<keyword evidence="6 7" id="KW-0472">Membrane</keyword>
<sequence>MEWNEHKFKINERLKNKSFDLILKRIMDLTASLILFILLIPALLIIAIAIKKDSEGPAIFTQIRVGLDGKPFKIYKFRTMVKNAERLFKLDIDKDNLGSLVFQDKGDSRVTKIGAFLRRTSLDELPQLMNVIIGNMSLVGPRPEIPSVADYYNKTQKLRLKVLPGITGLAQVSGRGEIELDETIKYDIEYIENYSIWLDIKILFKTISVVLRGQGAY</sequence>
<evidence type="ECO:0000256" key="2">
    <source>
        <dbReference type="ARBA" id="ARBA00006464"/>
    </source>
</evidence>
<keyword evidence="3 9" id="KW-0808">Transferase</keyword>
<dbReference type="AlphaFoldDB" id="A0A0P8X3J6"/>
<comment type="caution">
    <text evidence="9">The sequence shown here is derived from an EMBL/GenBank/DDBJ whole genome shotgun (WGS) entry which is preliminary data.</text>
</comment>
<evidence type="ECO:0000256" key="7">
    <source>
        <dbReference type="SAM" id="Phobius"/>
    </source>
</evidence>
<dbReference type="GO" id="GO:0016020">
    <property type="term" value="C:membrane"/>
    <property type="evidence" value="ECO:0007669"/>
    <property type="project" value="UniProtKB-SubCell"/>
</dbReference>
<protein>
    <submittedName>
        <fullName evidence="9">UDP-glucose:undecaprenyl-phosphate glucose-1-phosphate transferase</fullName>
        <ecNumber evidence="9">2.7.8.31</ecNumber>
    </submittedName>
</protein>
<dbReference type="PANTHER" id="PTHR30576:SF0">
    <property type="entry name" value="UNDECAPRENYL-PHOSPHATE N-ACETYLGALACTOSAMINYL 1-PHOSPHATE TRANSFERASE-RELATED"/>
    <property type="match status" value="1"/>
</dbReference>
<dbReference type="GO" id="GO:0089702">
    <property type="term" value="F:undecaprenyl-phosphate glucose phosphotransferase activity"/>
    <property type="evidence" value="ECO:0007669"/>
    <property type="project" value="UniProtKB-EC"/>
</dbReference>
<dbReference type="InterPro" id="IPR017475">
    <property type="entry name" value="EPS_sugar_tfrase"/>
</dbReference>
<feature type="transmembrane region" description="Helical" evidence="7">
    <location>
        <begin position="29"/>
        <end position="50"/>
    </location>
</feature>
<proteinExistence type="inferred from homology"/>
<name>A0A0P8X3J6_9CLOT</name>
<comment type="similarity">
    <text evidence="2">Belongs to the bacterial sugar transferase family.</text>
</comment>
<gene>
    <name evidence="9" type="primary">wcaJ_1</name>
    <name evidence="9" type="ORF">OXPF_10570</name>
</gene>